<dbReference type="InterPro" id="IPR006311">
    <property type="entry name" value="TAT_signal"/>
</dbReference>
<sequence>MADDTTGQSRRTILGGMTFGGMTGSLFAAGAAQAAPGTQDQVPPNPVTEYPRPPFARQQQPWPGLASLMNPPPDHGETSYRGSGRLLGRKALITGGDSGIGRAAAIAYAREGADVAINYLPAEESDAQEVAALIRAAGRKAVALPGDLRSEEFCTKLVTDAAANLDGLDIVVSNAARQVWQPSIEKISTQQFDDTFKTNVYAMFWILRAAAPLLKPGSAIIATASVNAYEPSRGLLDYAATKGAIMIFVKALAKQMAERGVRVNAVAPGPIWTPLQPSGGQPPEALSEFGADTPMQRPGQPAELAPLYVLLASHEATFTTGQVFGAAGGRGGP</sequence>
<reference evidence="6" key="1">
    <citation type="submission" date="2017-06" db="EMBL/GenBank/DDBJ databases">
        <authorList>
            <person name="Varghese N."/>
            <person name="Submissions S."/>
        </authorList>
    </citation>
    <scope>NUCLEOTIDE SEQUENCE [LARGE SCALE GENOMIC DNA]</scope>
    <source>
        <strain evidence="6">DSM 137</strain>
    </source>
</reference>
<gene>
    <name evidence="5" type="ORF">SAMN06265338_1209</name>
</gene>
<feature type="region of interest" description="Disordered" evidence="4">
    <location>
        <begin position="32"/>
        <end position="58"/>
    </location>
</feature>
<dbReference type="InterPro" id="IPR036291">
    <property type="entry name" value="NAD(P)-bd_dom_sf"/>
</dbReference>
<keyword evidence="6" id="KW-1185">Reference proteome</keyword>
<proteinExistence type="inferred from homology"/>
<evidence type="ECO:0000256" key="3">
    <source>
        <dbReference type="ARBA" id="ARBA00067437"/>
    </source>
</evidence>
<dbReference type="InterPro" id="IPR020904">
    <property type="entry name" value="Sc_DH/Rdtase_CS"/>
</dbReference>
<keyword evidence="2" id="KW-0560">Oxidoreductase</keyword>
<organism evidence="5 6">
    <name type="scientific">Rhodoblastus acidophilus</name>
    <name type="common">Rhodopseudomonas acidophila</name>
    <dbReference type="NCBI Taxonomy" id="1074"/>
    <lineage>
        <taxon>Bacteria</taxon>
        <taxon>Pseudomonadati</taxon>
        <taxon>Pseudomonadota</taxon>
        <taxon>Alphaproteobacteria</taxon>
        <taxon>Hyphomicrobiales</taxon>
        <taxon>Rhodoblastaceae</taxon>
        <taxon>Rhodoblastus</taxon>
    </lineage>
</organism>
<dbReference type="EMBL" id="FYDG01000020">
    <property type="protein sequence ID" value="SNB82404.1"/>
    <property type="molecule type" value="Genomic_DNA"/>
</dbReference>
<dbReference type="Proteomes" id="UP000198418">
    <property type="component" value="Unassembled WGS sequence"/>
</dbReference>
<dbReference type="InterPro" id="IPR002347">
    <property type="entry name" value="SDR_fam"/>
</dbReference>
<dbReference type="Gene3D" id="3.40.50.720">
    <property type="entry name" value="NAD(P)-binding Rossmann-like Domain"/>
    <property type="match status" value="1"/>
</dbReference>
<evidence type="ECO:0000256" key="4">
    <source>
        <dbReference type="SAM" id="MobiDB-lite"/>
    </source>
</evidence>
<evidence type="ECO:0000256" key="1">
    <source>
        <dbReference type="ARBA" id="ARBA00006484"/>
    </source>
</evidence>
<dbReference type="SUPFAM" id="SSF51735">
    <property type="entry name" value="NAD(P)-binding Rossmann-fold domains"/>
    <property type="match status" value="1"/>
</dbReference>
<dbReference type="PROSITE" id="PS51318">
    <property type="entry name" value="TAT"/>
    <property type="match status" value="1"/>
</dbReference>
<dbReference type="Pfam" id="PF13561">
    <property type="entry name" value="adh_short_C2"/>
    <property type="match status" value="1"/>
</dbReference>
<evidence type="ECO:0000313" key="6">
    <source>
        <dbReference type="Proteomes" id="UP000198418"/>
    </source>
</evidence>
<dbReference type="PANTHER" id="PTHR48107:SF16">
    <property type="entry name" value="NADPH-DEPENDENT ALDEHYDE REDUCTASE 1, CHLOROPLASTIC"/>
    <property type="match status" value="1"/>
</dbReference>
<dbReference type="AlphaFoldDB" id="A0A212SAN8"/>
<dbReference type="OrthoDB" id="9809287at2"/>
<evidence type="ECO:0000313" key="5">
    <source>
        <dbReference type="EMBL" id="SNB82404.1"/>
    </source>
</evidence>
<dbReference type="PRINTS" id="PR00081">
    <property type="entry name" value="GDHRDH"/>
</dbReference>
<feature type="compositionally biased region" description="Pro residues" evidence="4">
    <location>
        <begin position="43"/>
        <end position="54"/>
    </location>
</feature>
<name>A0A212SAN8_RHOAC</name>
<dbReference type="PANTHER" id="PTHR48107">
    <property type="entry name" value="NADPH-DEPENDENT ALDEHYDE REDUCTASE-LIKE PROTEIN, CHLOROPLASTIC-RELATED"/>
    <property type="match status" value="1"/>
</dbReference>
<evidence type="ECO:0000256" key="2">
    <source>
        <dbReference type="ARBA" id="ARBA00023002"/>
    </source>
</evidence>
<protein>
    <recommendedName>
        <fullName evidence="3">Uncharacterized oxidoreductase YghA</fullName>
    </recommendedName>
</protein>
<accession>A0A212SAN8</accession>
<comment type="similarity">
    <text evidence="1">Belongs to the short-chain dehydrogenases/reductases (SDR) family.</text>
</comment>
<dbReference type="FunFam" id="3.40.50.720:FF:000097">
    <property type="entry name" value="SDR family oxidoreductase"/>
    <property type="match status" value="1"/>
</dbReference>
<dbReference type="RefSeq" id="WP_088522361.1">
    <property type="nucleotide sequence ID" value="NZ_FYDG01000020.1"/>
</dbReference>
<dbReference type="GO" id="GO:0016614">
    <property type="term" value="F:oxidoreductase activity, acting on CH-OH group of donors"/>
    <property type="evidence" value="ECO:0007669"/>
    <property type="project" value="UniProtKB-ARBA"/>
</dbReference>
<dbReference type="PROSITE" id="PS00061">
    <property type="entry name" value="ADH_SHORT"/>
    <property type="match status" value="1"/>
</dbReference>